<dbReference type="GO" id="GO:0005759">
    <property type="term" value="C:mitochondrial matrix"/>
    <property type="evidence" value="ECO:0007669"/>
    <property type="project" value="TreeGrafter"/>
</dbReference>
<dbReference type="InParanoid" id="A0A6I9R1Z6"/>
<dbReference type="AlphaFoldDB" id="A0A6I9R1Z6"/>
<dbReference type="Pfam" id="PF03121">
    <property type="entry name" value="Herpes_UL52"/>
    <property type="match status" value="1"/>
</dbReference>
<dbReference type="KEGG" id="egu:105043322"/>
<dbReference type="GO" id="GO:0009411">
    <property type="term" value="P:response to UV"/>
    <property type="evidence" value="ECO:0007669"/>
    <property type="project" value="TreeGrafter"/>
</dbReference>
<evidence type="ECO:0000256" key="2">
    <source>
        <dbReference type="ARBA" id="ARBA00044677"/>
    </source>
</evidence>
<dbReference type="GO" id="GO:0005634">
    <property type="term" value="C:nucleus"/>
    <property type="evidence" value="ECO:0007669"/>
    <property type="project" value="TreeGrafter"/>
</dbReference>
<dbReference type="GO" id="GO:0031297">
    <property type="term" value="P:replication fork processing"/>
    <property type="evidence" value="ECO:0007669"/>
    <property type="project" value="TreeGrafter"/>
</dbReference>
<dbReference type="EC" id="2.7.7.102" evidence="3"/>
<organism evidence="5 6">
    <name type="scientific">Elaeis guineensis var. tenera</name>
    <name type="common">Oil palm</name>
    <dbReference type="NCBI Taxonomy" id="51953"/>
    <lineage>
        <taxon>Eukaryota</taxon>
        <taxon>Viridiplantae</taxon>
        <taxon>Streptophyta</taxon>
        <taxon>Embryophyta</taxon>
        <taxon>Tracheophyta</taxon>
        <taxon>Spermatophyta</taxon>
        <taxon>Magnoliopsida</taxon>
        <taxon>Liliopsida</taxon>
        <taxon>Arecaceae</taxon>
        <taxon>Arecoideae</taxon>
        <taxon>Cocoseae</taxon>
        <taxon>Elaeidinae</taxon>
        <taxon>Elaeis</taxon>
    </lineage>
</organism>
<evidence type="ECO:0000256" key="4">
    <source>
        <dbReference type="ARBA" id="ARBA00047303"/>
    </source>
</evidence>
<dbReference type="GO" id="GO:0006264">
    <property type="term" value="P:mitochondrial DNA replication"/>
    <property type="evidence" value="ECO:0007669"/>
    <property type="project" value="TreeGrafter"/>
</dbReference>
<reference evidence="6" key="1">
    <citation type="submission" date="2025-08" db="UniProtKB">
        <authorList>
            <consortium name="RefSeq"/>
        </authorList>
    </citation>
    <scope>IDENTIFICATION</scope>
</reference>
<dbReference type="Proteomes" id="UP000504607">
    <property type="component" value="Chromosome 4"/>
</dbReference>
<accession>A0A6I9R1Z6</accession>
<keyword evidence="5" id="KW-1185">Reference proteome</keyword>
<comment type="catalytic activity">
    <reaction evidence="4">
        <text>DNA(n) + a 2'-deoxyribonucleoside 5'-triphosphate = DNA(n+1) + diphosphate</text>
        <dbReference type="Rhea" id="RHEA:22508"/>
        <dbReference type="Rhea" id="RHEA-COMP:17339"/>
        <dbReference type="Rhea" id="RHEA-COMP:17340"/>
        <dbReference type="ChEBI" id="CHEBI:33019"/>
        <dbReference type="ChEBI" id="CHEBI:61560"/>
        <dbReference type="ChEBI" id="CHEBI:173112"/>
        <dbReference type="EC" id="2.7.7.7"/>
    </reaction>
    <physiologicalReaction direction="left-to-right" evidence="4">
        <dbReference type="Rhea" id="RHEA:22509"/>
    </physiologicalReaction>
</comment>
<evidence type="ECO:0000313" key="5">
    <source>
        <dbReference type="Proteomes" id="UP000504607"/>
    </source>
</evidence>
<dbReference type="PANTHER" id="PTHR31399">
    <property type="entry name" value="DNA-DIRECTED PRIMASE / POLYMERASE PROTEIN"/>
    <property type="match status" value="1"/>
</dbReference>
<name>A0A6I9R1Z6_ELAGV</name>
<dbReference type="PANTHER" id="PTHR31399:SF0">
    <property type="entry name" value="DNA-DIRECTED PRIMASE_POLYMERASE PROTEIN"/>
    <property type="match status" value="1"/>
</dbReference>
<dbReference type="RefSeq" id="XP_010919130.1">
    <property type="nucleotide sequence ID" value="XM_010920828.3"/>
</dbReference>
<dbReference type="FunCoup" id="A0A6I9R1Z6">
    <property type="interactions" value="1236"/>
</dbReference>
<dbReference type="GO" id="GO:0003682">
    <property type="term" value="F:chromatin binding"/>
    <property type="evidence" value="ECO:0007669"/>
    <property type="project" value="TreeGrafter"/>
</dbReference>
<dbReference type="GeneID" id="105043322"/>
<proteinExistence type="predicted"/>
<dbReference type="GO" id="GO:0003887">
    <property type="term" value="F:DNA-directed DNA polymerase activity"/>
    <property type="evidence" value="ECO:0007669"/>
    <property type="project" value="UniProtKB-EC"/>
</dbReference>
<sequence>MAYDPKDDVDRLFACFKCGISTPESALKERKSRLERSKRASLVEGGASLVAKVVRPTSSRQEERVSPNKEEPVVSTSVAIKSNKSKQISPIVFYGSPHGAPVKKPSQLLRLLREIHVDLREQNSLIPRKEVWATFPRQDEAMRFWKTHAHASVFSYQDHLSGQRRFLVSTYDELWGRYKNMDSKLHHHYEVIQEGAPCHLYFDLEFDKKINNDRNVDEMVDTLIFVTYKVLFDKYSIQGNEEWVVELDSSTKEKFSRHLIIRIPKTAFKDNSHVGAFVSEVCSHIASLRGSDPQLDKLYIRKDTSCPESSCQLFLDNAVYSRNRCFRLAFSSKAGKTSFLMPTGRFKCKNMSEQQVFMESLICRMDVDCEKLLKCKMDLDCNKILYFDSEARETNSNPQQTVLFNTYRSDFPSTYFSGKSPFPALDAFVESIASIGNVPGRIRSWYWFSVCGLMVYNMSKSRYCERIGREHKSNHVMYIVDFQRPGYYQKCYDPDCRGYRSPLRPVPWDLIPDSRALFSSVNTENCREIMDIGFDTQFDGNNMENNSCDNGELITDSCKKDSSWWQEAMRHADCIEKTRNAAELSKLEEDTVEDCEWWSDAERFINQVEEHIG</sequence>
<evidence type="ECO:0000256" key="1">
    <source>
        <dbReference type="ARBA" id="ARBA00026139"/>
    </source>
</evidence>
<dbReference type="OrthoDB" id="5988181at2759"/>
<evidence type="ECO:0000256" key="3">
    <source>
        <dbReference type="ARBA" id="ARBA00044768"/>
    </source>
</evidence>
<dbReference type="InterPro" id="IPR044917">
    <property type="entry name" value="PRIMPOL"/>
</dbReference>
<evidence type="ECO:0000313" key="6">
    <source>
        <dbReference type="RefSeq" id="XP_010919130.1"/>
    </source>
</evidence>
<comment type="catalytic activity">
    <reaction evidence="2">
        <text>ssDNA + n NTP = ssDNA/pppN(pN)n-1 hybrid + (n-1) diphosphate.</text>
        <dbReference type="EC" id="2.7.7.102"/>
    </reaction>
</comment>
<protein>
    <recommendedName>
        <fullName evidence="1">DNA-directed primase/polymerase protein</fullName>
        <ecNumber evidence="3">2.7.7.102</ecNumber>
    </recommendedName>
</protein>
<gene>
    <name evidence="6" type="primary">LOC105043322</name>
</gene>
<dbReference type="GO" id="GO:0042276">
    <property type="term" value="P:error-prone translesion synthesis"/>
    <property type="evidence" value="ECO:0007669"/>
    <property type="project" value="InterPro"/>
</dbReference>